<dbReference type="AlphaFoldDB" id="A0A0F9VEC4"/>
<dbReference type="EMBL" id="LAZR01000373">
    <property type="protein sequence ID" value="KKN71911.1"/>
    <property type="molecule type" value="Genomic_DNA"/>
</dbReference>
<name>A0A0F9VEC4_9ZZZZ</name>
<sequence>MPEYCYVCPECGLHRNIVKPMSEYDKLERCNGFGGCKAILDRNLAAEAKYSSGDRYGKPLISDSLAMHPSQIAEHNKLFPDIKVHKDGRPQFDNFKQHDDYLEKTGFVKCTQRKKRRGKIIKST</sequence>
<comment type="caution">
    <text evidence="1">The sequence shown here is derived from an EMBL/GenBank/DDBJ whole genome shotgun (WGS) entry which is preliminary data.</text>
</comment>
<accession>A0A0F9VEC4</accession>
<organism evidence="1">
    <name type="scientific">marine sediment metagenome</name>
    <dbReference type="NCBI Taxonomy" id="412755"/>
    <lineage>
        <taxon>unclassified sequences</taxon>
        <taxon>metagenomes</taxon>
        <taxon>ecological metagenomes</taxon>
    </lineage>
</organism>
<proteinExistence type="predicted"/>
<gene>
    <name evidence="1" type="ORF">LCGC14_0415570</name>
</gene>
<reference evidence="1" key="1">
    <citation type="journal article" date="2015" name="Nature">
        <title>Complex archaea that bridge the gap between prokaryotes and eukaryotes.</title>
        <authorList>
            <person name="Spang A."/>
            <person name="Saw J.H."/>
            <person name="Jorgensen S.L."/>
            <person name="Zaremba-Niedzwiedzka K."/>
            <person name="Martijn J."/>
            <person name="Lind A.E."/>
            <person name="van Eijk R."/>
            <person name="Schleper C."/>
            <person name="Guy L."/>
            <person name="Ettema T.J."/>
        </authorList>
    </citation>
    <scope>NUCLEOTIDE SEQUENCE</scope>
</reference>
<protein>
    <submittedName>
        <fullName evidence="1">Uncharacterized protein</fullName>
    </submittedName>
</protein>
<evidence type="ECO:0000313" key="1">
    <source>
        <dbReference type="EMBL" id="KKN71911.1"/>
    </source>
</evidence>